<keyword evidence="1 5" id="KW-0479">Metal-binding</keyword>
<dbReference type="Pfam" id="PF00107">
    <property type="entry name" value="ADH_zinc_N"/>
    <property type="match status" value="1"/>
</dbReference>
<name>A0ABV7IJA1_9SPHN</name>
<protein>
    <submittedName>
        <fullName evidence="7">Zn-dependent alcohol dehydrogenase</fullName>
    </submittedName>
</protein>
<gene>
    <name evidence="7" type="ORF">ACFOD9_00745</name>
</gene>
<dbReference type="InterPro" id="IPR013149">
    <property type="entry name" value="ADH-like_C"/>
</dbReference>
<feature type="domain" description="Enoyl reductase (ER)" evidence="6">
    <location>
        <begin position="8"/>
        <end position="358"/>
    </location>
</feature>
<evidence type="ECO:0000313" key="8">
    <source>
        <dbReference type="Proteomes" id="UP001595604"/>
    </source>
</evidence>
<dbReference type="Gene3D" id="3.40.50.720">
    <property type="entry name" value="NAD(P)-binding Rossmann-like Domain"/>
    <property type="match status" value="1"/>
</dbReference>
<evidence type="ECO:0000256" key="5">
    <source>
        <dbReference type="RuleBase" id="RU361277"/>
    </source>
</evidence>
<comment type="cofactor">
    <cofactor evidence="5">
        <name>Zn(2+)</name>
        <dbReference type="ChEBI" id="CHEBI:29105"/>
    </cofactor>
</comment>
<dbReference type="SUPFAM" id="SSF51735">
    <property type="entry name" value="NAD(P)-binding Rossmann-fold domains"/>
    <property type="match status" value="1"/>
</dbReference>
<dbReference type="InterPro" id="IPR011032">
    <property type="entry name" value="GroES-like_sf"/>
</dbReference>
<dbReference type="PANTHER" id="PTHR43880:SF12">
    <property type="entry name" value="ALCOHOL DEHYDROGENASE CLASS-3"/>
    <property type="match status" value="1"/>
</dbReference>
<keyword evidence="3" id="KW-0560">Oxidoreductase</keyword>
<organism evidence="7 8">
    <name type="scientific">Novosphingobium bradum</name>
    <dbReference type="NCBI Taxonomy" id="1737444"/>
    <lineage>
        <taxon>Bacteria</taxon>
        <taxon>Pseudomonadati</taxon>
        <taxon>Pseudomonadota</taxon>
        <taxon>Alphaproteobacteria</taxon>
        <taxon>Sphingomonadales</taxon>
        <taxon>Sphingomonadaceae</taxon>
        <taxon>Novosphingobium</taxon>
    </lineage>
</organism>
<comment type="similarity">
    <text evidence="5">Belongs to the zinc-containing alcohol dehydrogenase family.</text>
</comment>
<dbReference type="InterPro" id="IPR013154">
    <property type="entry name" value="ADH-like_N"/>
</dbReference>
<dbReference type="SUPFAM" id="SSF50129">
    <property type="entry name" value="GroES-like"/>
    <property type="match status" value="2"/>
</dbReference>
<dbReference type="Pfam" id="PF08240">
    <property type="entry name" value="ADH_N"/>
    <property type="match status" value="1"/>
</dbReference>
<dbReference type="PROSITE" id="PS00059">
    <property type="entry name" value="ADH_ZINC"/>
    <property type="match status" value="1"/>
</dbReference>
<dbReference type="InterPro" id="IPR002328">
    <property type="entry name" value="ADH_Zn_CS"/>
</dbReference>
<sequence>MKAALLCEARSPLSVEDVELDGPREGEVRIRVAASGLCHSDYHLMTGDLPIPVPAVLGHEVAGYVEAVGDHVPGLKVGDMVVTCFSSYCGHCGECQTGHNSRCTDKPKGPPREMGSRISWRGKPVYQLAGIGGFAEEVVAHHSSVVKISDRVPPAAAALLGCGVLTGAGAALNGARVRPGSSVVVVGCGGVGLNVIQGARIAGASQIIAVDLHPAKLQTARTFGATDGVLAGPTAVAEVKELTRGGVDYAFEVIGVPAAMRDAFLMLRMHGTLTIVGMAPTGSEFSVPALDILYKDARIIASGMGDAPFQLAIPQLARFYLDGQLKLDELVSRRIALNQINEGYDAMASGEVARNVVVF</sequence>
<reference evidence="8" key="1">
    <citation type="journal article" date="2019" name="Int. J. Syst. Evol. Microbiol.">
        <title>The Global Catalogue of Microorganisms (GCM) 10K type strain sequencing project: providing services to taxonomists for standard genome sequencing and annotation.</title>
        <authorList>
            <consortium name="The Broad Institute Genomics Platform"/>
            <consortium name="The Broad Institute Genome Sequencing Center for Infectious Disease"/>
            <person name="Wu L."/>
            <person name="Ma J."/>
        </authorList>
    </citation>
    <scope>NUCLEOTIDE SEQUENCE [LARGE SCALE GENOMIC DNA]</scope>
    <source>
        <strain evidence="8">KCTC 42984</strain>
    </source>
</reference>
<dbReference type="Proteomes" id="UP001595604">
    <property type="component" value="Unassembled WGS sequence"/>
</dbReference>
<dbReference type="InterPro" id="IPR020843">
    <property type="entry name" value="ER"/>
</dbReference>
<comment type="caution">
    <text evidence="7">The sequence shown here is derived from an EMBL/GenBank/DDBJ whole genome shotgun (WGS) entry which is preliminary data.</text>
</comment>
<evidence type="ECO:0000256" key="4">
    <source>
        <dbReference type="ARBA" id="ARBA00023027"/>
    </source>
</evidence>
<dbReference type="Gene3D" id="3.90.180.10">
    <property type="entry name" value="Medium-chain alcohol dehydrogenases, catalytic domain"/>
    <property type="match status" value="1"/>
</dbReference>
<proteinExistence type="inferred from homology"/>
<dbReference type="SMART" id="SM00829">
    <property type="entry name" value="PKS_ER"/>
    <property type="match status" value="1"/>
</dbReference>
<dbReference type="EMBL" id="JBHRTQ010000001">
    <property type="protein sequence ID" value="MFC3172770.1"/>
    <property type="molecule type" value="Genomic_DNA"/>
</dbReference>
<evidence type="ECO:0000256" key="3">
    <source>
        <dbReference type="ARBA" id="ARBA00023002"/>
    </source>
</evidence>
<evidence type="ECO:0000259" key="6">
    <source>
        <dbReference type="SMART" id="SM00829"/>
    </source>
</evidence>
<evidence type="ECO:0000256" key="2">
    <source>
        <dbReference type="ARBA" id="ARBA00022833"/>
    </source>
</evidence>
<dbReference type="PANTHER" id="PTHR43880">
    <property type="entry name" value="ALCOHOL DEHYDROGENASE"/>
    <property type="match status" value="1"/>
</dbReference>
<keyword evidence="4" id="KW-0520">NAD</keyword>
<dbReference type="RefSeq" id="WP_379508167.1">
    <property type="nucleotide sequence ID" value="NZ_JBHRTQ010000001.1"/>
</dbReference>
<accession>A0ABV7IJA1</accession>
<keyword evidence="2 5" id="KW-0862">Zinc</keyword>
<dbReference type="InterPro" id="IPR036291">
    <property type="entry name" value="NAD(P)-bd_dom_sf"/>
</dbReference>
<evidence type="ECO:0000313" key="7">
    <source>
        <dbReference type="EMBL" id="MFC3172770.1"/>
    </source>
</evidence>
<dbReference type="CDD" id="cd08279">
    <property type="entry name" value="Zn_ADH_class_III"/>
    <property type="match status" value="1"/>
</dbReference>
<evidence type="ECO:0000256" key="1">
    <source>
        <dbReference type="ARBA" id="ARBA00022723"/>
    </source>
</evidence>
<keyword evidence="8" id="KW-1185">Reference proteome</keyword>